<keyword evidence="1" id="KW-0472">Membrane</keyword>
<dbReference type="KEGG" id="ssl:SS1G_01773"/>
<dbReference type="RefSeq" id="XP_001597579.1">
    <property type="nucleotide sequence ID" value="XM_001597529.1"/>
</dbReference>
<sequence length="125" mass="14432">MYNIEWTGREKVGGIEVMVRLRLPRLTRKRASSTWKVKMFELRAVTVHWLIGLQQISTDGIGLGLFLGNITLCVTACLNIGRDRYAFERRCTVAVAQLINQRQPSMRESRCNSSVQQALNTDWFW</sequence>
<evidence type="ECO:0000256" key="1">
    <source>
        <dbReference type="SAM" id="Phobius"/>
    </source>
</evidence>
<dbReference type="InParanoid" id="A7E8Z5"/>
<evidence type="ECO:0000313" key="2">
    <source>
        <dbReference type="EMBL" id="EDN96847.1"/>
    </source>
</evidence>
<keyword evidence="1" id="KW-1133">Transmembrane helix</keyword>
<feature type="transmembrane region" description="Helical" evidence="1">
    <location>
        <begin position="60"/>
        <end position="80"/>
    </location>
</feature>
<keyword evidence="3" id="KW-1185">Reference proteome</keyword>
<gene>
    <name evidence="2" type="ORF">SS1G_01773</name>
</gene>
<dbReference type="Proteomes" id="UP000001312">
    <property type="component" value="Unassembled WGS sequence"/>
</dbReference>
<dbReference type="GeneID" id="5493899"/>
<reference evidence="3" key="1">
    <citation type="journal article" date="2011" name="PLoS Genet.">
        <title>Genomic analysis of the necrotrophic fungal pathogens Sclerotinia sclerotiorum and Botrytis cinerea.</title>
        <authorList>
            <person name="Amselem J."/>
            <person name="Cuomo C.A."/>
            <person name="van Kan J.A."/>
            <person name="Viaud M."/>
            <person name="Benito E.P."/>
            <person name="Couloux A."/>
            <person name="Coutinho P.M."/>
            <person name="de Vries R.P."/>
            <person name="Dyer P.S."/>
            <person name="Fillinger S."/>
            <person name="Fournier E."/>
            <person name="Gout L."/>
            <person name="Hahn M."/>
            <person name="Kohn L."/>
            <person name="Lapalu N."/>
            <person name="Plummer K.M."/>
            <person name="Pradier J.M."/>
            <person name="Quevillon E."/>
            <person name="Sharon A."/>
            <person name="Simon A."/>
            <person name="ten Have A."/>
            <person name="Tudzynski B."/>
            <person name="Tudzynski P."/>
            <person name="Wincker P."/>
            <person name="Andrew M."/>
            <person name="Anthouard V."/>
            <person name="Beever R.E."/>
            <person name="Beffa R."/>
            <person name="Benoit I."/>
            <person name="Bouzid O."/>
            <person name="Brault B."/>
            <person name="Chen Z."/>
            <person name="Choquer M."/>
            <person name="Collemare J."/>
            <person name="Cotton P."/>
            <person name="Danchin E.G."/>
            <person name="Da Silva C."/>
            <person name="Gautier A."/>
            <person name="Giraud C."/>
            <person name="Giraud T."/>
            <person name="Gonzalez C."/>
            <person name="Grossetete S."/>
            <person name="Guldener U."/>
            <person name="Henrissat B."/>
            <person name="Howlett B.J."/>
            <person name="Kodira C."/>
            <person name="Kretschmer M."/>
            <person name="Lappartient A."/>
            <person name="Leroch M."/>
            <person name="Levis C."/>
            <person name="Mauceli E."/>
            <person name="Neuveglise C."/>
            <person name="Oeser B."/>
            <person name="Pearson M."/>
            <person name="Poulain J."/>
            <person name="Poussereau N."/>
            <person name="Quesneville H."/>
            <person name="Rascle C."/>
            <person name="Schumacher J."/>
            <person name="Segurens B."/>
            <person name="Sexton A."/>
            <person name="Silva E."/>
            <person name="Sirven C."/>
            <person name="Soanes D.M."/>
            <person name="Talbot N.J."/>
            <person name="Templeton M."/>
            <person name="Yandava C."/>
            <person name="Yarden O."/>
            <person name="Zeng Q."/>
            <person name="Rollins J.A."/>
            <person name="Lebrun M.H."/>
            <person name="Dickman M."/>
        </authorList>
    </citation>
    <scope>NUCLEOTIDE SEQUENCE [LARGE SCALE GENOMIC DNA]</scope>
    <source>
        <strain evidence="3">ATCC 18683 / 1980 / Ss-1</strain>
    </source>
</reference>
<name>A7E8Z5_SCLS1</name>
<organism evidence="2 3">
    <name type="scientific">Sclerotinia sclerotiorum (strain ATCC 18683 / 1980 / Ss-1)</name>
    <name type="common">White mold</name>
    <name type="synonym">Whetzelinia sclerotiorum</name>
    <dbReference type="NCBI Taxonomy" id="665079"/>
    <lineage>
        <taxon>Eukaryota</taxon>
        <taxon>Fungi</taxon>
        <taxon>Dikarya</taxon>
        <taxon>Ascomycota</taxon>
        <taxon>Pezizomycotina</taxon>
        <taxon>Leotiomycetes</taxon>
        <taxon>Helotiales</taxon>
        <taxon>Sclerotiniaceae</taxon>
        <taxon>Sclerotinia</taxon>
    </lineage>
</organism>
<dbReference type="AlphaFoldDB" id="A7E8Z5"/>
<evidence type="ECO:0000313" key="3">
    <source>
        <dbReference type="Proteomes" id="UP000001312"/>
    </source>
</evidence>
<dbReference type="HOGENOM" id="CLU_1993969_0_0_1"/>
<accession>A7E8Z5</accession>
<proteinExistence type="predicted"/>
<keyword evidence="1" id="KW-0812">Transmembrane</keyword>
<dbReference type="EMBL" id="CH476622">
    <property type="protein sequence ID" value="EDN96847.1"/>
    <property type="molecule type" value="Genomic_DNA"/>
</dbReference>
<protein>
    <submittedName>
        <fullName evidence="2">Uncharacterized protein</fullName>
    </submittedName>
</protein>